<name>A0A182NX04_9DIPT</name>
<dbReference type="Proteomes" id="UP000075884">
    <property type="component" value="Unassembled WGS sequence"/>
</dbReference>
<reference evidence="1" key="2">
    <citation type="submission" date="2020-05" db="UniProtKB">
        <authorList>
            <consortium name="EnsemblMetazoa"/>
        </authorList>
    </citation>
    <scope>IDENTIFICATION</scope>
    <source>
        <strain evidence="1">WRAIR2</strain>
    </source>
</reference>
<evidence type="ECO:0000313" key="1">
    <source>
        <dbReference type="EnsemblMetazoa" id="ADIR014401-PA"/>
    </source>
</evidence>
<accession>A0A182NX04</accession>
<sequence>MIDGYLLHEANTNRNFQSSMLMGAHVQHKVVLVLRFFVTNWTLELWLDAAFEADVPVETVWPSVRIAAPRTGVGTTDNRRRHCHRLWWRRRHAHALEHRHRQGGSRTCTARVRRSGQLYRRRRSSRERFGFHSARKLPQVSGRC</sequence>
<dbReference type="VEuPathDB" id="VectorBase:ADIR014401"/>
<dbReference type="AlphaFoldDB" id="A0A182NX04"/>
<evidence type="ECO:0000313" key="2">
    <source>
        <dbReference type="Proteomes" id="UP000075884"/>
    </source>
</evidence>
<reference evidence="2" key="1">
    <citation type="submission" date="2013-03" db="EMBL/GenBank/DDBJ databases">
        <title>The Genome Sequence of Anopheles dirus WRAIR2.</title>
        <authorList>
            <consortium name="The Broad Institute Genomics Platform"/>
            <person name="Neafsey D.E."/>
            <person name="Walton C."/>
            <person name="Walker B."/>
            <person name="Young S.K."/>
            <person name="Zeng Q."/>
            <person name="Gargeya S."/>
            <person name="Fitzgerald M."/>
            <person name="Haas B."/>
            <person name="Abouelleil A."/>
            <person name="Allen A.W."/>
            <person name="Alvarado L."/>
            <person name="Arachchi H.M."/>
            <person name="Berlin A.M."/>
            <person name="Chapman S.B."/>
            <person name="Gainer-Dewar J."/>
            <person name="Goldberg J."/>
            <person name="Griggs A."/>
            <person name="Gujja S."/>
            <person name="Hansen M."/>
            <person name="Howarth C."/>
            <person name="Imamovic A."/>
            <person name="Ireland A."/>
            <person name="Larimer J."/>
            <person name="McCowan C."/>
            <person name="Murphy C."/>
            <person name="Pearson M."/>
            <person name="Poon T.W."/>
            <person name="Priest M."/>
            <person name="Roberts A."/>
            <person name="Saif S."/>
            <person name="Shea T."/>
            <person name="Sisk P."/>
            <person name="Sykes S."/>
            <person name="Wortman J."/>
            <person name="Nusbaum C."/>
            <person name="Birren B."/>
        </authorList>
    </citation>
    <scope>NUCLEOTIDE SEQUENCE [LARGE SCALE GENOMIC DNA]</scope>
    <source>
        <strain evidence="2">WRAIR2</strain>
    </source>
</reference>
<organism evidence="1 2">
    <name type="scientific">Anopheles dirus</name>
    <dbReference type="NCBI Taxonomy" id="7168"/>
    <lineage>
        <taxon>Eukaryota</taxon>
        <taxon>Metazoa</taxon>
        <taxon>Ecdysozoa</taxon>
        <taxon>Arthropoda</taxon>
        <taxon>Hexapoda</taxon>
        <taxon>Insecta</taxon>
        <taxon>Pterygota</taxon>
        <taxon>Neoptera</taxon>
        <taxon>Endopterygota</taxon>
        <taxon>Diptera</taxon>
        <taxon>Nematocera</taxon>
        <taxon>Culicoidea</taxon>
        <taxon>Culicidae</taxon>
        <taxon>Anophelinae</taxon>
        <taxon>Anopheles</taxon>
    </lineage>
</organism>
<keyword evidence="2" id="KW-1185">Reference proteome</keyword>
<proteinExistence type="predicted"/>
<dbReference type="EnsemblMetazoa" id="ADIR014401-RA">
    <property type="protein sequence ID" value="ADIR014401-PA"/>
    <property type="gene ID" value="ADIR014401"/>
</dbReference>
<protein>
    <submittedName>
        <fullName evidence="1">Uncharacterized protein</fullName>
    </submittedName>
</protein>